<gene>
    <name evidence="2" type="ORF">COY12_01655</name>
</gene>
<keyword evidence="2" id="KW-0436">Ligase</keyword>
<proteinExistence type="predicted"/>
<dbReference type="AlphaFoldDB" id="A0A2M7U8M5"/>
<dbReference type="InterPro" id="IPR000115">
    <property type="entry name" value="PRibGlycinamide_synth"/>
</dbReference>
<feature type="domain" description="Phosphoribosylglycinamide synthetase N-terminal" evidence="1">
    <location>
        <begin position="1"/>
        <end position="71"/>
    </location>
</feature>
<feature type="non-terminal residue" evidence="2">
    <location>
        <position position="72"/>
    </location>
</feature>
<accession>A0A2M7U8M5</accession>
<protein>
    <submittedName>
        <fullName evidence="2">Phosphoribosylamine--glycine ligase</fullName>
        <ecNumber evidence="2">6.3.4.13</ecNumber>
    </submittedName>
</protein>
<evidence type="ECO:0000313" key="2">
    <source>
        <dbReference type="EMBL" id="PIZ67578.1"/>
    </source>
</evidence>
<dbReference type="PANTHER" id="PTHR43472">
    <property type="entry name" value="PHOSPHORIBOSYLAMINE--GLYCINE LIGASE"/>
    <property type="match status" value="1"/>
</dbReference>
<reference evidence="3" key="1">
    <citation type="submission" date="2017-09" db="EMBL/GenBank/DDBJ databases">
        <title>Depth-based differentiation of microbial function through sediment-hosted aquifers and enrichment of novel symbionts in the deep terrestrial subsurface.</title>
        <authorList>
            <person name="Probst A.J."/>
            <person name="Ladd B."/>
            <person name="Jarett J.K."/>
            <person name="Geller-Mcgrath D.E."/>
            <person name="Sieber C.M.K."/>
            <person name="Emerson J.B."/>
            <person name="Anantharaman K."/>
            <person name="Thomas B.C."/>
            <person name="Malmstrom R."/>
            <person name="Stieglmeier M."/>
            <person name="Klingl A."/>
            <person name="Woyke T."/>
            <person name="Ryan C.M."/>
            <person name="Banfield J.F."/>
        </authorList>
    </citation>
    <scope>NUCLEOTIDE SEQUENCE [LARGE SCALE GENOMIC DNA]</scope>
</reference>
<name>A0A2M7U8M5_9BACT</name>
<sequence>MKILIIGSGGREHALGWKIKQSPLVSKIYFAPGNPGTKQIGKNVSIEVTNIQRLLKFAKGKKIDLTVVGPET</sequence>
<dbReference type="SUPFAM" id="SSF52440">
    <property type="entry name" value="PreATP-grasp domain"/>
    <property type="match status" value="1"/>
</dbReference>
<dbReference type="EC" id="6.3.4.13" evidence="2"/>
<evidence type="ECO:0000259" key="1">
    <source>
        <dbReference type="Pfam" id="PF02844"/>
    </source>
</evidence>
<dbReference type="InterPro" id="IPR016185">
    <property type="entry name" value="PreATP-grasp_dom_sf"/>
</dbReference>
<dbReference type="EMBL" id="PFOF01000049">
    <property type="protein sequence ID" value="PIZ67578.1"/>
    <property type="molecule type" value="Genomic_DNA"/>
</dbReference>
<comment type="caution">
    <text evidence="2">The sequence shown here is derived from an EMBL/GenBank/DDBJ whole genome shotgun (WGS) entry which is preliminary data.</text>
</comment>
<dbReference type="Gene3D" id="3.40.50.20">
    <property type="match status" value="1"/>
</dbReference>
<organism evidence="2 3">
    <name type="scientific">Candidatus Roizmanbacteria bacterium CG_4_10_14_0_2_um_filter_33_96</name>
    <dbReference type="NCBI Taxonomy" id="1974821"/>
    <lineage>
        <taxon>Bacteria</taxon>
        <taxon>Candidatus Roizmaniibacteriota</taxon>
    </lineage>
</organism>
<dbReference type="GO" id="GO:0009113">
    <property type="term" value="P:purine nucleobase biosynthetic process"/>
    <property type="evidence" value="ECO:0007669"/>
    <property type="project" value="InterPro"/>
</dbReference>
<dbReference type="Proteomes" id="UP000229506">
    <property type="component" value="Unassembled WGS sequence"/>
</dbReference>
<dbReference type="GO" id="GO:0004637">
    <property type="term" value="F:phosphoribosylamine-glycine ligase activity"/>
    <property type="evidence" value="ECO:0007669"/>
    <property type="project" value="UniProtKB-EC"/>
</dbReference>
<evidence type="ECO:0000313" key="3">
    <source>
        <dbReference type="Proteomes" id="UP000229506"/>
    </source>
</evidence>
<dbReference type="InterPro" id="IPR020562">
    <property type="entry name" value="PRibGlycinamide_synth_N"/>
</dbReference>
<dbReference type="Pfam" id="PF02844">
    <property type="entry name" value="GARS_N"/>
    <property type="match status" value="1"/>
</dbReference>
<dbReference type="PANTHER" id="PTHR43472:SF1">
    <property type="entry name" value="PHOSPHORIBOSYLAMINE--GLYCINE LIGASE, CHLOROPLASTIC"/>
    <property type="match status" value="1"/>
</dbReference>